<evidence type="ECO:0000256" key="2">
    <source>
        <dbReference type="ARBA" id="ARBA00005199"/>
    </source>
</evidence>
<reference evidence="20 21" key="1">
    <citation type="submission" date="2020-08" db="EMBL/GenBank/DDBJ databases">
        <title>Genomic Encyclopedia of Type Strains, Phase IV (KMG-IV): sequencing the most valuable type-strain genomes for metagenomic binning, comparative biology and taxonomic classification.</title>
        <authorList>
            <person name="Goeker M."/>
        </authorList>
    </citation>
    <scope>NUCLEOTIDE SEQUENCE [LARGE SCALE GENOMIC DNA]</scope>
    <source>
        <strain evidence="20 21">DSM 12141</strain>
    </source>
</reference>
<feature type="domain" description="Glycosyl hydrolase family 13 catalytic" evidence="19">
    <location>
        <begin position="138"/>
        <end position="463"/>
    </location>
</feature>
<feature type="site" description="Transition state stabilizer" evidence="17">
    <location>
        <position position="395"/>
    </location>
</feature>
<dbReference type="CDD" id="cd11325">
    <property type="entry name" value="AmyAc_GTHase"/>
    <property type="match status" value="1"/>
</dbReference>
<dbReference type="GO" id="GO:0033942">
    <property type="term" value="F:4-alpha-D-(1-&gt;4)-alpha-D-glucanotrehalose trehalohydrolase activity"/>
    <property type="evidence" value="ECO:0007669"/>
    <property type="project" value="UniProtKB-EC"/>
</dbReference>
<feature type="binding site" evidence="16">
    <location>
        <begin position="269"/>
        <end position="274"/>
    </location>
    <ligand>
        <name>substrate</name>
    </ligand>
</feature>
<evidence type="ECO:0000256" key="10">
    <source>
        <dbReference type="ARBA" id="ARBA00032057"/>
    </source>
</evidence>
<evidence type="ECO:0000313" key="21">
    <source>
        <dbReference type="Proteomes" id="UP000541136"/>
    </source>
</evidence>
<evidence type="ECO:0000256" key="17">
    <source>
        <dbReference type="PIRSR" id="PIRSR006337-3"/>
    </source>
</evidence>
<dbReference type="GO" id="GO:0005737">
    <property type="term" value="C:cytoplasm"/>
    <property type="evidence" value="ECO:0007669"/>
    <property type="project" value="UniProtKB-SubCell"/>
</dbReference>
<dbReference type="InterPro" id="IPR012768">
    <property type="entry name" value="Trehalose_TreZ"/>
</dbReference>
<sequence>MSAALRMDAAPHGATAAARPWGAFAQPDGATLFRLWAPQAPAGMTLEVEGRPPLPAVPDAEGYVEIRVAGCPPGTRYRYRLADGTAMPDPASRLQDGDIRDPSIVADPAPYPWRHPDWRPRPWEESVIQEVHAGLCGGYAGLCRRLPDLVALGVNLIELMPIADFPGARNWGYDGVLPYAPDRSYGSPEDLKRFVDCAHNLDIGVMLDLVCNHFGPDGNYLPRYAPSFFRTDVTTPWGAAIDFGQPAVRRFFEDCAHRWLDEFRIDGLRLDAVHAIFDEDWLRALPRRLRERLPGRRVHLVVEDDANRAGLLEAGYDAQWNDDLHHVLHHLLTGERQGYYGDYGQEPAAILARCLAEGWHYQGGQPSAHRGGAPRGTPSAHLPPTAFVSFLQNHDQIGNRARGERLTALCPSTARLRAAIALQLLSPAVPLLFMGEECGSRTPFLYFTSHADPALAEAVRRGRREASEVLMDDAAPRSELPDPNAEATFAASRPEPCNDAGREWMGYYARLLDLRARCLAPRLRGARSLGAQALGPAAVRAAWRLGDGSRLTLYANLGSAACPLPQDLRAAAPDGGALRFETDCEALLRFRLGELAPDCLLCFLESAA</sequence>
<proteinExistence type="inferred from homology"/>
<name>A0A7W9WL85_CASDE</name>
<dbReference type="Proteomes" id="UP000541136">
    <property type="component" value="Unassembled WGS sequence"/>
</dbReference>
<dbReference type="EC" id="3.2.1.141" evidence="4 13"/>
<dbReference type="Gene3D" id="2.60.40.10">
    <property type="entry name" value="Immunoglobulins"/>
    <property type="match status" value="1"/>
</dbReference>
<evidence type="ECO:0000256" key="13">
    <source>
        <dbReference type="NCBIfam" id="TIGR02402"/>
    </source>
</evidence>
<dbReference type="CDD" id="cd02853">
    <property type="entry name" value="E_set_MTHase_like_N"/>
    <property type="match status" value="1"/>
</dbReference>
<accession>A0A7W9WL85</accession>
<dbReference type="PANTHER" id="PTHR43651:SF11">
    <property type="entry name" value="MALTO-OLIGOSYLTREHALOSE TREHALOHYDROLASE"/>
    <property type="match status" value="1"/>
</dbReference>
<dbReference type="InterPro" id="IPR017853">
    <property type="entry name" value="GH"/>
</dbReference>
<gene>
    <name evidence="20" type="ORF">HNR28_001052</name>
</gene>
<evidence type="ECO:0000256" key="18">
    <source>
        <dbReference type="SAM" id="MobiDB-lite"/>
    </source>
</evidence>
<dbReference type="InterPro" id="IPR013783">
    <property type="entry name" value="Ig-like_fold"/>
</dbReference>
<dbReference type="SUPFAM" id="SSF81296">
    <property type="entry name" value="E set domains"/>
    <property type="match status" value="1"/>
</dbReference>
<evidence type="ECO:0000256" key="12">
    <source>
        <dbReference type="ARBA" id="ARBA00034013"/>
    </source>
</evidence>
<keyword evidence="6" id="KW-0963">Cytoplasm</keyword>
<dbReference type="InterPro" id="IPR006047">
    <property type="entry name" value="GH13_cat_dom"/>
</dbReference>
<dbReference type="Gene3D" id="3.20.20.80">
    <property type="entry name" value="Glycosidases"/>
    <property type="match status" value="1"/>
</dbReference>
<dbReference type="SMART" id="SM00642">
    <property type="entry name" value="Aamy"/>
    <property type="match status" value="1"/>
</dbReference>
<evidence type="ECO:0000256" key="6">
    <source>
        <dbReference type="ARBA" id="ARBA00022490"/>
    </source>
</evidence>
<dbReference type="AlphaFoldDB" id="A0A7W9WL85"/>
<protein>
    <recommendedName>
        <fullName evidence="5 13">Malto-oligosyltrehalose trehalohydrolase</fullName>
        <shortName evidence="14">MTHase</shortName>
        <ecNumber evidence="4 13">3.2.1.141</ecNumber>
    </recommendedName>
    <alternativeName>
        <fullName evidence="11 14">4-alpha-D-((1-&gt;4)-alpha-D-glucano)trehalose trehalohydrolase</fullName>
    </alternativeName>
    <alternativeName>
        <fullName evidence="10 14">Maltooligosyl trehalose trehalohydrolase</fullName>
    </alternativeName>
</protein>
<feature type="region of interest" description="Disordered" evidence="18">
    <location>
        <begin position="475"/>
        <end position="494"/>
    </location>
</feature>
<keyword evidence="8" id="KW-0119">Carbohydrate metabolism</keyword>
<evidence type="ECO:0000259" key="19">
    <source>
        <dbReference type="SMART" id="SM00642"/>
    </source>
</evidence>
<evidence type="ECO:0000256" key="9">
    <source>
        <dbReference type="ARBA" id="ARBA00023295"/>
    </source>
</evidence>
<evidence type="ECO:0000256" key="3">
    <source>
        <dbReference type="ARBA" id="ARBA00008061"/>
    </source>
</evidence>
<evidence type="ECO:0000256" key="16">
    <source>
        <dbReference type="PIRSR" id="PIRSR006337-2"/>
    </source>
</evidence>
<comment type="caution">
    <text evidence="20">The sequence shown here is derived from an EMBL/GenBank/DDBJ whole genome shotgun (WGS) entry which is preliminary data.</text>
</comment>
<dbReference type="InterPro" id="IPR014756">
    <property type="entry name" value="Ig_E-set"/>
</dbReference>
<evidence type="ECO:0000256" key="7">
    <source>
        <dbReference type="ARBA" id="ARBA00022801"/>
    </source>
</evidence>
<evidence type="ECO:0000256" key="4">
    <source>
        <dbReference type="ARBA" id="ARBA00012268"/>
    </source>
</evidence>
<dbReference type="UniPathway" id="UPA00299"/>
<evidence type="ECO:0000256" key="14">
    <source>
        <dbReference type="PIRNR" id="PIRNR006337"/>
    </source>
</evidence>
<comment type="catalytic activity">
    <reaction evidence="12 14">
        <text>hydrolysis of (1-&gt;4)-alpha-D-glucosidic linkage in 4-alpha-D-[(1-&gt;4)-alpha-D-glucanosyl]n trehalose to yield trehalose and (1-&gt;4)-alpha-D-glucan.</text>
        <dbReference type="EC" id="3.2.1.141"/>
    </reaction>
</comment>
<feature type="active site" description="Nucleophile" evidence="15">
    <location>
        <position position="271"/>
    </location>
</feature>
<dbReference type="InterPro" id="IPR044901">
    <property type="entry name" value="Trehalose_TreZ_E-set_sf"/>
</dbReference>
<comment type="pathway">
    <text evidence="2 14">Glycan biosynthesis; trehalose biosynthesis.</text>
</comment>
<dbReference type="NCBIfam" id="TIGR02402">
    <property type="entry name" value="trehalose_TreZ"/>
    <property type="match status" value="1"/>
</dbReference>
<evidence type="ECO:0000256" key="15">
    <source>
        <dbReference type="PIRSR" id="PIRSR006337-1"/>
    </source>
</evidence>
<feature type="binding site" evidence="16">
    <location>
        <begin position="322"/>
        <end position="326"/>
    </location>
    <ligand>
        <name>substrate</name>
    </ligand>
</feature>
<comment type="subcellular location">
    <subcellularLocation>
        <location evidence="1 15">Cytoplasm</location>
    </subcellularLocation>
</comment>
<dbReference type="Pfam" id="PF11941">
    <property type="entry name" value="DUF3459"/>
    <property type="match status" value="1"/>
</dbReference>
<feature type="active site" description="Proton donor" evidence="15">
    <location>
        <position position="303"/>
    </location>
</feature>
<dbReference type="EMBL" id="JACHIB010000005">
    <property type="protein sequence ID" value="MBB6083017.1"/>
    <property type="molecule type" value="Genomic_DNA"/>
</dbReference>
<evidence type="ECO:0000313" key="20">
    <source>
        <dbReference type="EMBL" id="MBB6083017.1"/>
    </source>
</evidence>
<dbReference type="InterPro" id="IPR022567">
    <property type="entry name" value="DUF3459"/>
</dbReference>
<feature type="binding site" evidence="16">
    <location>
        <begin position="394"/>
        <end position="399"/>
    </location>
    <ligand>
        <name>substrate</name>
    </ligand>
</feature>
<comment type="similarity">
    <text evidence="3 14">Belongs to the glycosyl hydrolase 13 family.</text>
</comment>
<dbReference type="Gene3D" id="1.10.10.760">
    <property type="entry name" value="E-set domains of sugar-utilizing enzymes"/>
    <property type="match status" value="1"/>
</dbReference>
<dbReference type="GO" id="GO:0005992">
    <property type="term" value="P:trehalose biosynthetic process"/>
    <property type="evidence" value="ECO:0007669"/>
    <property type="project" value="UniProtKB-UniRule"/>
</dbReference>
<dbReference type="PANTHER" id="PTHR43651">
    <property type="entry name" value="1,4-ALPHA-GLUCAN-BRANCHING ENZYME"/>
    <property type="match status" value="1"/>
</dbReference>
<evidence type="ECO:0000256" key="8">
    <source>
        <dbReference type="ARBA" id="ARBA00023277"/>
    </source>
</evidence>
<dbReference type="Pfam" id="PF00128">
    <property type="entry name" value="Alpha-amylase"/>
    <property type="match status" value="1"/>
</dbReference>
<keyword evidence="9 14" id="KW-0326">Glycosidase</keyword>
<organism evidence="20 21">
    <name type="scientific">Castellaniella defragrans</name>
    <name type="common">Alcaligenes defragrans</name>
    <dbReference type="NCBI Taxonomy" id="75697"/>
    <lineage>
        <taxon>Bacteria</taxon>
        <taxon>Pseudomonadati</taxon>
        <taxon>Pseudomonadota</taxon>
        <taxon>Betaproteobacteria</taxon>
        <taxon>Burkholderiales</taxon>
        <taxon>Alcaligenaceae</taxon>
        <taxon>Castellaniella</taxon>
    </lineage>
</organism>
<evidence type="ECO:0000256" key="11">
    <source>
        <dbReference type="ARBA" id="ARBA00033284"/>
    </source>
</evidence>
<dbReference type="RefSeq" id="WP_244978185.1">
    <property type="nucleotide sequence ID" value="NZ_JACHIB010000005.1"/>
</dbReference>
<dbReference type="PIRSF" id="PIRSF006337">
    <property type="entry name" value="Trehalose_TreZ"/>
    <property type="match status" value="1"/>
</dbReference>
<keyword evidence="7 14" id="KW-0378">Hydrolase</keyword>
<evidence type="ECO:0000256" key="1">
    <source>
        <dbReference type="ARBA" id="ARBA00004496"/>
    </source>
</evidence>
<dbReference type="SUPFAM" id="SSF51445">
    <property type="entry name" value="(Trans)glycosidases"/>
    <property type="match status" value="1"/>
</dbReference>
<evidence type="ECO:0000256" key="5">
    <source>
        <dbReference type="ARBA" id="ARBA00015938"/>
    </source>
</evidence>